<accession>A0ABN1W6Q6</accession>
<comment type="caution">
    <text evidence="2">The sequence shown here is derived from an EMBL/GenBank/DDBJ whole genome shotgun (WGS) entry which is preliminary data.</text>
</comment>
<evidence type="ECO:0000313" key="3">
    <source>
        <dbReference type="Proteomes" id="UP001500653"/>
    </source>
</evidence>
<sequence length="90" mass="9403">MTIETGTTATTTPTITGSAPAWTVTRPKTISPQIATATMPVTGTSTVTRRVMFRRACRTTVAGPFTPRRVVAAPDYPAEGYGAAATVSSR</sequence>
<dbReference type="Proteomes" id="UP001500653">
    <property type="component" value="Unassembled WGS sequence"/>
</dbReference>
<reference evidence="2 3" key="1">
    <citation type="journal article" date="2019" name="Int. J. Syst. Evol. Microbiol.">
        <title>The Global Catalogue of Microorganisms (GCM) 10K type strain sequencing project: providing services to taxonomists for standard genome sequencing and annotation.</title>
        <authorList>
            <consortium name="The Broad Institute Genomics Platform"/>
            <consortium name="The Broad Institute Genome Sequencing Center for Infectious Disease"/>
            <person name="Wu L."/>
            <person name="Ma J."/>
        </authorList>
    </citation>
    <scope>NUCLEOTIDE SEQUENCE [LARGE SCALE GENOMIC DNA]</scope>
    <source>
        <strain evidence="2 3">JCM 13023</strain>
    </source>
</reference>
<gene>
    <name evidence="2" type="ORF">GCM10009676_23070</name>
</gene>
<evidence type="ECO:0000256" key="1">
    <source>
        <dbReference type="SAM" id="MobiDB-lite"/>
    </source>
</evidence>
<name>A0ABN1W6Q6_9PSEU</name>
<dbReference type="EMBL" id="BAAALN010000005">
    <property type="protein sequence ID" value="GAA1237934.1"/>
    <property type="molecule type" value="Genomic_DNA"/>
</dbReference>
<evidence type="ECO:0000313" key="2">
    <source>
        <dbReference type="EMBL" id="GAA1237934.1"/>
    </source>
</evidence>
<feature type="region of interest" description="Disordered" evidence="1">
    <location>
        <begin position="1"/>
        <end position="22"/>
    </location>
</feature>
<proteinExistence type="predicted"/>
<feature type="compositionally biased region" description="Low complexity" evidence="1">
    <location>
        <begin position="1"/>
        <end position="20"/>
    </location>
</feature>
<keyword evidence="3" id="KW-1185">Reference proteome</keyword>
<protein>
    <submittedName>
        <fullName evidence="2">Uncharacterized protein</fullName>
    </submittedName>
</protein>
<organism evidence="2 3">
    <name type="scientific">Prauserella halophila</name>
    <dbReference type="NCBI Taxonomy" id="185641"/>
    <lineage>
        <taxon>Bacteria</taxon>
        <taxon>Bacillati</taxon>
        <taxon>Actinomycetota</taxon>
        <taxon>Actinomycetes</taxon>
        <taxon>Pseudonocardiales</taxon>
        <taxon>Pseudonocardiaceae</taxon>
        <taxon>Prauserella</taxon>
    </lineage>
</organism>